<keyword evidence="2" id="KW-1185">Reference proteome</keyword>
<dbReference type="AlphaFoldDB" id="A0A7J7KUY9"/>
<dbReference type="PANTHER" id="PTHR34954:SF3">
    <property type="entry name" value="EXPRESSED PROTEIN"/>
    <property type="match status" value="1"/>
</dbReference>
<organism evidence="1 2">
    <name type="scientific">Kingdonia uniflora</name>
    <dbReference type="NCBI Taxonomy" id="39325"/>
    <lineage>
        <taxon>Eukaryota</taxon>
        <taxon>Viridiplantae</taxon>
        <taxon>Streptophyta</taxon>
        <taxon>Embryophyta</taxon>
        <taxon>Tracheophyta</taxon>
        <taxon>Spermatophyta</taxon>
        <taxon>Magnoliopsida</taxon>
        <taxon>Ranunculales</taxon>
        <taxon>Circaeasteraceae</taxon>
        <taxon>Kingdonia</taxon>
    </lineage>
</organism>
<dbReference type="OrthoDB" id="512148at2759"/>
<evidence type="ECO:0000313" key="1">
    <source>
        <dbReference type="EMBL" id="KAF6134147.1"/>
    </source>
</evidence>
<gene>
    <name evidence="1" type="ORF">GIB67_013544</name>
</gene>
<dbReference type="EMBL" id="JACGCM010002890">
    <property type="protein sequence ID" value="KAF6134147.1"/>
    <property type="molecule type" value="Genomic_DNA"/>
</dbReference>
<dbReference type="GO" id="GO:0070300">
    <property type="term" value="F:phosphatidic acid binding"/>
    <property type="evidence" value="ECO:0007669"/>
    <property type="project" value="InterPro"/>
</dbReference>
<sequence>MPLQVAFRLLIYDISSRLRSSHETVADTVSSLFVIFSTNGKQSVAFNLVELRSIPRYRTGRWLGLIGQFRPQKLISTIKADVAEFAKGGFTGGEEWELSAFKDFAKHFVDKSLFSLGLCTQLSLSPASSLLLSTEGHGERKGRRSKAMFFHKVSSPSMSLPIRFS</sequence>
<dbReference type="GO" id="GO:0009941">
    <property type="term" value="C:chloroplast envelope"/>
    <property type="evidence" value="ECO:0007669"/>
    <property type="project" value="TreeGrafter"/>
</dbReference>
<dbReference type="GO" id="GO:1990052">
    <property type="term" value="P:ER to chloroplast lipid transport"/>
    <property type="evidence" value="ECO:0007669"/>
    <property type="project" value="InterPro"/>
</dbReference>
<name>A0A7J7KUY9_9MAGN</name>
<dbReference type="Proteomes" id="UP000541444">
    <property type="component" value="Unassembled WGS sequence"/>
</dbReference>
<dbReference type="InterPro" id="IPR044160">
    <property type="entry name" value="TGD4-like"/>
</dbReference>
<dbReference type="GO" id="GO:0034196">
    <property type="term" value="P:acylglycerol transport"/>
    <property type="evidence" value="ECO:0007669"/>
    <property type="project" value="InterPro"/>
</dbReference>
<dbReference type="PANTHER" id="PTHR34954">
    <property type="entry name" value="EXPRESSED PROTEIN"/>
    <property type="match status" value="1"/>
</dbReference>
<comment type="caution">
    <text evidence="1">The sequence shown here is derived from an EMBL/GenBank/DDBJ whole genome shotgun (WGS) entry which is preliminary data.</text>
</comment>
<evidence type="ECO:0000313" key="2">
    <source>
        <dbReference type="Proteomes" id="UP000541444"/>
    </source>
</evidence>
<proteinExistence type="predicted"/>
<protein>
    <submittedName>
        <fullName evidence="1">Uncharacterized protein</fullName>
    </submittedName>
</protein>
<reference evidence="1 2" key="1">
    <citation type="journal article" date="2020" name="IScience">
        <title>Genome Sequencing of the Endangered Kingdonia uniflora (Circaeasteraceae, Ranunculales) Reveals Potential Mechanisms of Evolutionary Specialization.</title>
        <authorList>
            <person name="Sun Y."/>
            <person name="Deng T."/>
            <person name="Zhang A."/>
            <person name="Moore M.J."/>
            <person name="Landis J.B."/>
            <person name="Lin N."/>
            <person name="Zhang H."/>
            <person name="Zhang X."/>
            <person name="Huang J."/>
            <person name="Zhang X."/>
            <person name="Sun H."/>
            <person name="Wang H."/>
        </authorList>
    </citation>
    <scope>NUCLEOTIDE SEQUENCE [LARGE SCALE GENOMIC DNA]</scope>
    <source>
        <strain evidence="1">TB1705</strain>
        <tissue evidence="1">Leaf</tissue>
    </source>
</reference>
<accession>A0A7J7KUY9</accession>